<evidence type="ECO:0000313" key="2">
    <source>
        <dbReference type="Proteomes" id="UP000007394"/>
    </source>
</evidence>
<evidence type="ECO:0008006" key="3">
    <source>
        <dbReference type="Google" id="ProtNLM"/>
    </source>
</evidence>
<dbReference type="KEGG" id="ial:IALB_0417"/>
<name>I0AGM2_IGNAJ</name>
<dbReference type="HOGENOM" id="CLU_1523415_0_0_10"/>
<organism evidence="1 2">
    <name type="scientific">Ignavibacterium album (strain DSM 19864 / JCM 16511 / NBRC 101810 / Mat9-16)</name>
    <dbReference type="NCBI Taxonomy" id="945713"/>
    <lineage>
        <taxon>Bacteria</taxon>
        <taxon>Pseudomonadati</taxon>
        <taxon>Ignavibacteriota</taxon>
        <taxon>Ignavibacteria</taxon>
        <taxon>Ignavibacteriales</taxon>
        <taxon>Ignavibacteriaceae</taxon>
        <taxon>Ignavibacterium</taxon>
    </lineage>
</organism>
<dbReference type="STRING" id="945713.IALB_0417"/>
<evidence type="ECO:0000313" key="1">
    <source>
        <dbReference type="EMBL" id="AFH48129.1"/>
    </source>
</evidence>
<dbReference type="EMBL" id="CP003418">
    <property type="protein sequence ID" value="AFH48129.1"/>
    <property type="molecule type" value="Genomic_DNA"/>
</dbReference>
<accession>I0AGM2</accession>
<gene>
    <name evidence="1" type="ordered locus">IALB_0417</name>
</gene>
<sequence>MRQNWKIKLKIKILLIIVFVFSSTILPQVGFSAGTLLGASSFSSNSPSVGGFATGFFIETDTPLFEEVFPRLGITFMKDINAVLPNNRKAYYPSMLGLNFKGITSQYFDSKIFLEEGIGLLALNDKTFIDKNSWEFGLALSFLAGYDMRNFNLRGLKTGAAVEYGLTFTGSLPSYLNFYLQFHYTF</sequence>
<dbReference type="AlphaFoldDB" id="I0AGM2"/>
<dbReference type="Proteomes" id="UP000007394">
    <property type="component" value="Chromosome"/>
</dbReference>
<proteinExistence type="predicted"/>
<protein>
    <recommendedName>
        <fullName evidence="3">Outer membrane protein beta-barrel domain-containing protein</fullName>
    </recommendedName>
</protein>
<keyword evidence="2" id="KW-1185">Reference proteome</keyword>
<reference evidence="1 2" key="1">
    <citation type="journal article" date="2012" name="Front. Microbiol.">
        <title>Complete genome of Ignavibacterium album, a metabolically versatile, flagellated, facultative anaerobe from the phylum Chlorobi.</title>
        <authorList>
            <person name="Liu Z."/>
            <person name="Frigaard N.-U."/>
            <person name="Vogl K."/>
            <person name="Iino T."/>
            <person name="Ohkuma M."/>
            <person name="Overmann J."/>
            <person name="Bryant D.A."/>
        </authorList>
    </citation>
    <scope>NUCLEOTIDE SEQUENCE [LARGE SCALE GENOMIC DNA]</scope>
    <source>
        <strain evidence="2">DSM 19864 / JCM 16511 / NBRC 101810 / Mat9-16</strain>
    </source>
</reference>